<dbReference type="Pfam" id="PF02311">
    <property type="entry name" value="AraC_binding"/>
    <property type="match status" value="1"/>
</dbReference>
<dbReference type="SUPFAM" id="SSF51215">
    <property type="entry name" value="Regulatory protein AraC"/>
    <property type="match status" value="1"/>
</dbReference>
<gene>
    <name evidence="5" type="ORF">CKN69_03975</name>
</gene>
<dbReference type="Pfam" id="PF12833">
    <property type="entry name" value="HTH_18"/>
    <property type="match status" value="1"/>
</dbReference>
<dbReference type="InterPro" id="IPR009057">
    <property type="entry name" value="Homeodomain-like_sf"/>
</dbReference>
<comment type="caution">
    <text evidence="5">The sequence shown here is derived from an EMBL/GenBank/DDBJ whole genome shotgun (WGS) entry which is preliminary data.</text>
</comment>
<dbReference type="PROSITE" id="PS00041">
    <property type="entry name" value="HTH_ARAC_FAMILY_1"/>
    <property type="match status" value="1"/>
</dbReference>
<dbReference type="GO" id="GO:0043565">
    <property type="term" value="F:sequence-specific DNA binding"/>
    <property type="evidence" value="ECO:0007669"/>
    <property type="project" value="InterPro"/>
</dbReference>
<dbReference type="RefSeq" id="WP_074402221.1">
    <property type="nucleotide sequence ID" value="NZ_CBCPJQ010000002.1"/>
</dbReference>
<feature type="domain" description="HTH araC/xylS-type" evidence="4">
    <location>
        <begin position="177"/>
        <end position="276"/>
    </location>
</feature>
<reference evidence="5 6" key="1">
    <citation type="journal article" date="2018" name="Int. J. Food Microbiol.">
        <title>Growth of Carnobacterium spp. isolated from chilled vacuum-packaged meat under relevant acidic conditions.</title>
        <authorList>
            <person name="Zhang P."/>
            <person name="Badoni M."/>
            <person name="Ganzle M."/>
            <person name="Yang X."/>
        </authorList>
    </citation>
    <scope>NUCLEOTIDE SEQUENCE [LARGE SCALE GENOMIC DNA]</scope>
    <source>
        <strain evidence="5 6">B2</strain>
    </source>
</reference>
<evidence type="ECO:0000256" key="1">
    <source>
        <dbReference type="ARBA" id="ARBA00023015"/>
    </source>
</evidence>
<dbReference type="AlphaFoldDB" id="A0A2R7ZU38"/>
<dbReference type="SMART" id="SM00342">
    <property type="entry name" value="HTH_ARAC"/>
    <property type="match status" value="1"/>
</dbReference>
<dbReference type="InterPro" id="IPR037923">
    <property type="entry name" value="HTH-like"/>
</dbReference>
<dbReference type="InterPro" id="IPR018062">
    <property type="entry name" value="HTH_AraC-typ_CS"/>
</dbReference>
<dbReference type="Gene3D" id="1.10.10.60">
    <property type="entry name" value="Homeodomain-like"/>
    <property type="match status" value="2"/>
</dbReference>
<dbReference type="PROSITE" id="PS01124">
    <property type="entry name" value="HTH_ARAC_FAMILY_2"/>
    <property type="match status" value="1"/>
</dbReference>
<keyword evidence="2" id="KW-0238">DNA-binding</keyword>
<evidence type="ECO:0000256" key="3">
    <source>
        <dbReference type="ARBA" id="ARBA00023163"/>
    </source>
</evidence>
<keyword evidence="3" id="KW-0804">Transcription</keyword>
<dbReference type="InterPro" id="IPR014710">
    <property type="entry name" value="RmlC-like_jellyroll"/>
</dbReference>
<dbReference type="PANTHER" id="PTHR43280:SF28">
    <property type="entry name" value="HTH-TYPE TRANSCRIPTIONAL ACTIVATOR RHAS"/>
    <property type="match status" value="1"/>
</dbReference>
<dbReference type="EMBL" id="NRPP01000007">
    <property type="protein sequence ID" value="TFJ28697.1"/>
    <property type="molecule type" value="Genomic_DNA"/>
</dbReference>
<evidence type="ECO:0000256" key="2">
    <source>
        <dbReference type="ARBA" id="ARBA00023125"/>
    </source>
</evidence>
<protein>
    <submittedName>
        <fullName evidence="5">AraC family transcriptional regulator</fullName>
    </submittedName>
</protein>
<dbReference type="PANTHER" id="PTHR43280">
    <property type="entry name" value="ARAC-FAMILY TRANSCRIPTIONAL REGULATOR"/>
    <property type="match status" value="1"/>
</dbReference>
<dbReference type="GO" id="GO:0003700">
    <property type="term" value="F:DNA-binding transcription factor activity"/>
    <property type="evidence" value="ECO:0007669"/>
    <property type="project" value="InterPro"/>
</dbReference>
<dbReference type="Proteomes" id="UP000297938">
    <property type="component" value="Unassembled WGS sequence"/>
</dbReference>
<dbReference type="STRING" id="2748.CDIV41_270179"/>
<evidence type="ECO:0000259" key="4">
    <source>
        <dbReference type="PROSITE" id="PS01124"/>
    </source>
</evidence>
<dbReference type="InterPro" id="IPR003313">
    <property type="entry name" value="AraC-bd"/>
</dbReference>
<keyword evidence="1" id="KW-0805">Transcription regulation</keyword>
<name>A0A2R7ZU38_CARDV</name>
<dbReference type="Gene3D" id="2.60.120.10">
    <property type="entry name" value="Jelly Rolls"/>
    <property type="match status" value="1"/>
</dbReference>
<sequence length="278" mass="32614">MLQLNPKTFNPEILYIFDYSNVGPTTGQNHSHDFLEMSIIIDGSVEYLIDDEPFFLEKETILLFNPGIHHYEHYEEGMKSTQIHIGFRNFSLTDFPRDHFPFKTSILKLTKFKKEFFDVCQEILVEKAKGEEGYDLMLKTLVMKLIIYILRDAESNHLEINALKLSYEEQEKQTIVSNIIHYLEKHHTEDVSLSSLSQTLYISPTYISRVFKEETGESPINYLIKLRLTRAKELLENQEDITVKEAANLVGYNDAYYFSKLFKKYYGKPPSVFIQNKH</sequence>
<proteinExistence type="predicted"/>
<dbReference type="SUPFAM" id="SSF46689">
    <property type="entry name" value="Homeodomain-like"/>
    <property type="match status" value="2"/>
</dbReference>
<organism evidence="5 6">
    <name type="scientific">Carnobacterium divergens</name>
    <name type="common">Lactobacillus divergens</name>
    <dbReference type="NCBI Taxonomy" id="2748"/>
    <lineage>
        <taxon>Bacteria</taxon>
        <taxon>Bacillati</taxon>
        <taxon>Bacillota</taxon>
        <taxon>Bacilli</taxon>
        <taxon>Lactobacillales</taxon>
        <taxon>Carnobacteriaceae</taxon>
        <taxon>Carnobacterium</taxon>
    </lineage>
</organism>
<evidence type="ECO:0000313" key="5">
    <source>
        <dbReference type="EMBL" id="TFJ28697.1"/>
    </source>
</evidence>
<dbReference type="InterPro" id="IPR018060">
    <property type="entry name" value="HTH_AraC"/>
</dbReference>
<evidence type="ECO:0000313" key="6">
    <source>
        <dbReference type="Proteomes" id="UP000297938"/>
    </source>
</evidence>
<accession>A0A2R7ZU38</accession>